<protein>
    <submittedName>
        <fullName evidence="1">Uncharacterized protein</fullName>
    </submittedName>
</protein>
<name>A0A7D4PW16_9SPHI</name>
<organism evidence="1 2">
    <name type="scientific">Mucilaginibacter mali</name>
    <dbReference type="NCBI Taxonomy" id="2740462"/>
    <lineage>
        <taxon>Bacteria</taxon>
        <taxon>Pseudomonadati</taxon>
        <taxon>Bacteroidota</taxon>
        <taxon>Sphingobacteriia</taxon>
        <taxon>Sphingobacteriales</taxon>
        <taxon>Sphingobacteriaceae</taxon>
        <taxon>Mucilaginibacter</taxon>
    </lineage>
</organism>
<reference evidence="1 2" key="1">
    <citation type="submission" date="2020-05" db="EMBL/GenBank/DDBJ databases">
        <title>Mucilaginibacter mali sp. nov.</title>
        <authorList>
            <person name="Kim H.S."/>
            <person name="Lee K.C."/>
            <person name="Suh M.K."/>
            <person name="Kim J.-S."/>
            <person name="Han K.-I."/>
            <person name="Eom M.K."/>
            <person name="Shin Y.K."/>
            <person name="Lee J.-S."/>
        </authorList>
    </citation>
    <scope>NUCLEOTIDE SEQUENCE [LARGE SCALE GENOMIC DNA]</scope>
    <source>
        <strain evidence="1 2">G2-14</strain>
    </source>
</reference>
<evidence type="ECO:0000313" key="2">
    <source>
        <dbReference type="Proteomes" id="UP000505355"/>
    </source>
</evidence>
<proteinExistence type="predicted"/>
<dbReference type="Proteomes" id="UP000505355">
    <property type="component" value="Chromosome"/>
</dbReference>
<sequence length="152" mass="17638">MKFIALFIIAIIMQFNALSQKRYVTDSIYYLVDTSRTLVKDRMVDVYFVGANLKCFEIKCPCLKNGEQPIIEYNIKRKGKVISVPDFNKLKLVTLPELIKKIKPRFEDGFDEIQVYQIIEPEGDHYIMHQADIAALPVRQKSIDIITVKKPL</sequence>
<keyword evidence="2" id="KW-1185">Reference proteome</keyword>
<dbReference type="RefSeq" id="WP_173416023.1">
    <property type="nucleotide sequence ID" value="NZ_CP054139.1"/>
</dbReference>
<dbReference type="KEGG" id="mmab:HQ865_16870"/>
<dbReference type="AlphaFoldDB" id="A0A7D4PW16"/>
<evidence type="ECO:0000313" key="1">
    <source>
        <dbReference type="EMBL" id="QKJ31363.1"/>
    </source>
</evidence>
<accession>A0A7D4PW16</accession>
<dbReference type="EMBL" id="CP054139">
    <property type="protein sequence ID" value="QKJ31363.1"/>
    <property type="molecule type" value="Genomic_DNA"/>
</dbReference>
<gene>
    <name evidence="1" type="ORF">HQ865_16870</name>
</gene>